<dbReference type="AlphaFoldDB" id="A0A2U1T8N8"/>
<evidence type="ECO:0000256" key="7">
    <source>
        <dbReference type="ARBA" id="ARBA00035120"/>
    </source>
</evidence>
<evidence type="ECO:0000256" key="2">
    <source>
        <dbReference type="ARBA" id="ARBA00022475"/>
    </source>
</evidence>
<dbReference type="GO" id="GO:0046872">
    <property type="term" value="F:metal ion binding"/>
    <property type="evidence" value="ECO:0007669"/>
    <property type="project" value="UniProtKB-KW"/>
</dbReference>
<comment type="function">
    <text evidence="9 10">Fluoride-specific ion channel. Important for reducing fluoride concentration in the cell, thus reducing its toxicity.</text>
</comment>
<dbReference type="RefSeq" id="WP_108432176.1">
    <property type="nucleotide sequence ID" value="NZ_CP026947.1"/>
</dbReference>
<feature type="transmembrane region" description="Helical" evidence="10">
    <location>
        <begin position="51"/>
        <end position="69"/>
    </location>
</feature>
<dbReference type="Pfam" id="PF02537">
    <property type="entry name" value="CRCB"/>
    <property type="match status" value="1"/>
</dbReference>
<keyword evidence="5 10" id="KW-0472">Membrane</keyword>
<evidence type="ECO:0000256" key="5">
    <source>
        <dbReference type="ARBA" id="ARBA00023136"/>
    </source>
</evidence>
<sequence length="108" mass="11302">MFSQAFFVGLGAALGATLRWGLTEAVGIPVLVVLGINIAGCFFAGWMPSSAFWTTGFLGGFTTMSAFAFHATEMNLPTALAYTAATVLGCVLSALAGRALRRPREEHA</sequence>
<keyword evidence="10" id="KW-0406">Ion transport</keyword>
<dbReference type="EMBL" id="QEEZ01000003">
    <property type="protein sequence ID" value="PWC02377.1"/>
    <property type="molecule type" value="Genomic_DNA"/>
</dbReference>
<gene>
    <name evidence="11" type="primary">ccrB</name>
    <name evidence="10" type="synonym">crcB</name>
    <name evidence="10" type="synonym">fluC</name>
    <name evidence="11" type="ORF">DF222_01665</name>
</gene>
<organism evidence="11 12">
    <name type="scientific">Corynebacterium yudongzhengii</name>
    <dbReference type="NCBI Taxonomy" id="2080740"/>
    <lineage>
        <taxon>Bacteria</taxon>
        <taxon>Bacillati</taxon>
        <taxon>Actinomycetota</taxon>
        <taxon>Actinomycetes</taxon>
        <taxon>Mycobacteriales</taxon>
        <taxon>Corynebacteriaceae</taxon>
        <taxon>Corynebacterium</taxon>
    </lineage>
</organism>
<evidence type="ECO:0000313" key="12">
    <source>
        <dbReference type="Proteomes" id="UP000244989"/>
    </source>
</evidence>
<proteinExistence type="inferred from homology"/>
<keyword evidence="4 10" id="KW-1133">Transmembrane helix</keyword>
<comment type="catalytic activity">
    <reaction evidence="8">
        <text>fluoride(in) = fluoride(out)</text>
        <dbReference type="Rhea" id="RHEA:76159"/>
        <dbReference type="ChEBI" id="CHEBI:17051"/>
    </reaction>
    <physiologicalReaction direction="left-to-right" evidence="8">
        <dbReference type="Rhea" id="RHEA:76160"/>
    </physiologicalReaction>
</comment>
<evidence type="ECO:0000256" key="6">
    <source>
        <dbReference type="ARBA" id="ARBA00023303"/>
    </source>
</evidence>
<accession>A0A2U1T8N8</accession>
<feature type="binding site" evidence="10">
    <location>
        <position position="62"/>
    </location>
    <ligand>
        <name>Na(+)</name>
        <dbReference type="ChEBI" id="CHEBI:29101"/>
        <note>structural</note>
    </ligand>
</feature>
<keyword evidence="10" id="KW-0915">Sodium</keyword>
<evidence type="ECO:0000256" key="4">
    <source>
        <dbReference type="ARBA" id="ARBA00022989"/>
    </source>
</evidence>
<dbReference type="GO" id="GO:0062054">
    <property type="term" value="F:fluoride channel activity"/>
    <property type="evidence" value="ECO:0007669"/>
    <property type="project" value="UniProtKB-UniRule"/>
</dbReference>
<feature type="transmembrane region" description="Helical" evidence="10">
    <location>
        <begin position="81"/>
        <end position="100"/>
    </location>
</feature>
<keyword evidence="3 10" id="KW-0812">Transmembrane</keyword>
<comment type="similarity">
    <text evidence="7 10">Belongs to the fluoride channel Fluc/FEX (TC 1.A.43) family.</text>
</comment>
<dbReference type="GO" id="GO:0005886">
    <property type="term" value="C:plasma membrane"/>
    <property type="evidence" value="ECO:0007669"/>
    <property type="project" value="UniProtKB-SubCell"/>
</dbReference>
<comment type="caution">
    <text evidence="11">The sequence shown here is derived from an EMBL/GenBank/DDBJ whole genome shotgun (WGS) entry which is preliminary data.</text>
</comment>
<evidence type="ECO:0000256" key="3">
    <source>
        <dbReference type="ARBA" id="ARBA00022692"/>
    </source>
</evidence>
<comment type="subcellular location">
    <subcellularLocation>
        <location evidence="1 10">Cell membrane</location>
        <topology evidence="1 10">Multi-pass membrane protein</topology>
    </subcellularLocation>
</comment>
<keyword evidence="10" id="KW-0479">Metal-binding</keyword>
<evidence type="ECO:0000256" key="8">
    <source>
        <dbReference type="ARBA" id="ARBA00035585"/>
    </source>
</evidence>
<dbReference type="InterPro" id="IPR003691">
    <property type="entry name" value="FluC"/>
</dbReference>
<feature type="binding site" evidence="10">
    <location>
        <position position="59"/>
    </location>
    <ligand>
        <name>Na(+)</name>
        <dbReference type="ChEBI" id="CHEBI:29101"/>
        <note>structural</note>
    </ligand>
</feature>
<dbReference type="HAMAP" id="MF_00454">
    <property type="entry name" value="FluC"/>
    <property type="match status" value="1"/>
</dbReference>
<evidence type="ECO:0000256" key="1">
    <source>
        <dbReference type="ARBA" id="ARBA00004651"/>
    </source>
</evidence>
<keyword evidence="2 10" id="KW-1003">Cell membrane</keyword>
<name>A0A2U1T8N8_9CORY</name>
<dbReference type="Proteomes" id="UP000244989">
    <property type="component" value="Unassembled WGS sequence"/>
</dbReference>
<dbReference type="KEGG" id="cyz:C3B44_09605"/>
<reference evidence="12" key="1">
    <citation type="submission" date="2018-04" db="EMBL/GenBank/DDBJ databases">
        <authorList>
            <person name="Liu S."/>
            <person name="Wang Z."/>
            <person name="Li J."/>
        </authorList>
    </citation>
    <scope>NUCLEOTIDE SEQUENCE [LARGE SCALE GENOMIC DNA]</scope>
    <source>
        <strain evidence="12">2189</strain>
    </source>
</reference>
<evidence type="ECO:0000256" key="9">
    <source>
        <dbReference type="ARBA" id="ARBA00049940"/>
    </source>
</evidence>
<protein>
    <recommendedName>
        <fullName evidence="10">Fluoride-specific ion channel FluC</fullName>
    </recommendedName>
</protein>
<keyword evidence="12" id="KW-1185">Reference proteome</keyword>
<feature type="transmembrane region" description="Helical" evidence="10">
    <location>
        <begin position="25"/>
        <end position="44"/>
    </location>
</feature>
<keyword evidence="6 10" id="KW-0407">Ion channel</keyword>
<dbReference type="GO" id="GO:0140114">
    <property type="term" value="P:cellular detoxification of fluoride"/>
    <property type="evidence" value="ECO:0007669"/>
    <property type="project" value="UniProtKB-UniRule"/>
</dbReference>
<keyword evidence="10" id="KW-0813">Transport</keyword>
<comment type="activity regulation">
    <text evidence="10">Na(+) is not transported, but it plays an essential structural role and its presence is essential for fluoride channel function.</text>
</comment>
<evidence type="ECO:0000313" key="11">
    <source>
        <dbReference type="EMBL" id="PWC02377.1"/>
    </source>
</evidence>
<evidence type="ECO:0000256" key="10">
    <source>
        <dbReference type="HAMAP-Rule" id="MF_00454"/>
    </source>
</evidence>